<comment type="caution">
    <text evidence="1">The sequence shown here is derived from an EMBL/GenBank/DDBJ whole genome shotgun (WGS) entry which is preliminary data.</text>
</comment>
<evidence type="ECO:0000313" key="1">
    <source>
        <dbReference type="EMBL" id="TSP14040.1"/>
    </source>
</evidence>
<protein>
    <submittedName>
        <fullName evidence="1">Uncharacterized protein</fullName>
    </submittedName>
</protein>
<dbReference type="Proteomes" id="UP000318943">
    <property type="component" value="Unassembled WGS sequence"/>
</dbReference>
<gene>
    <name evidence="1" type="ORF">FGG12_06105</name>
</gene>
<reference evidence="1 2" key="1">
    <citation type="submission" date="2019-05" db="EMBL/GenBank/DDBJ databases">
        <title>Whole genome sequence analysis of Cupriavidus campinensis S14E4C strain.</title>
        <authorList>
            <person name="Abbaszade G."/>
            <person name="Szabo A."/>
            <person name="Toumi M."/>
            <person name="Toth E."/>
        </authorList>
    </citation>
    <scope>NUCLEOTIDE SEQUENCE [LARGE SCALE GENOMIC DNA]</scope>
    <source>
        <strain evidence="1 2">S14E4C</strain>
    </source>
</reference>
<organism evidence="1 2">
    <name type="scientific">Cupriavidus campinensis</name>
    <dbReference type="NCBI Taxonomy" id="151783"/>
    <lineage>
        <taxon>Bacteria</taxon>
        <taxon>Pseudomonadati</taxon>
        <taxon>Pseudomonadota</taxon>
        <taxon>Betaproteobacteria</taxon>
        <taxon>Burkholderiales</taxon>
        <taxon>Burkholderiaceae</taxon>
        <taxon>Cupriavidus</taxon>
    </lineage>
</organism>
<sequence length="111" mass="12747">MKAIIQLKATRHRSSGEIIGFRMQAAIPNEAGRVMRARTDGQGEVLSFYATGQAAPSFNRPYLIEETSDYSLIVKADMKRFLEKLRWQGYTAYEFVGKMWERVQLDPRSLV</sequence>
<accession>A0ABY3ESU0</accession>
<name>A0ABY3ESU0_9BURK</name>
<dbReference type="RefSeq" id="WP_144196734.1">
    <property type="nucleotide sequence ID" value="NZ_VCIZ01000002.1"/>
</dbReference>
<keyword evidence="2" id="KW-1185">Reference proteome</keyword>
<evidence type="ECO:0000313" key="2">
    <source>
        <dbReference type="Proteomes" id="UP000318943"/>
    </source>
</evidence>
<dbReference type="EMBL" id="VCIZ01000002">
    <property type="protein sequence ID" value="TSP14040.1"/>
    <property type="molecule type" value="Genomic_DNA"/>
</dbReference>
<proteinExistence type="predicted"/>